<keyword evidence="2" id="KW-0732">Signal</keyword>
<accession>A0A9J6C686</accession>
<evidence type="ECO:0000313" key="3">
    <source>
        <dbReference type="EMBL" id="KAG5677495.1"/>
    </source>
</evidence>
<dbReference type="AlphaFoldDB" id="A0A9J6C686"/>
<feature type="region of interest" description="Disordered" evidence="1">
    <location>
        <begin position="44"/>
        <end position="78"/>
    </location>
</feature>
<comment type="caution">
    <text evidence="3">The sequence shown here is derived from an EMBL/GenBank/DDBJ whole genome shotgun (WGS) entry which is preliminary data.</text>
</comment>
<evidence type="ECO:0000313" key="4">
    <source>
        <dbReference type="Proteomes" id="UP001107558"/>
    </source>
</evidence>
<gene>
    <name evidence="3" type="ORF">PVAND_007252</name>
</gene>
<organism evidence="3 4">
    <name type="scientific">Polypedilum vanderplanki</name>
    <name type="common">Sleeping chironomid midge</name>
    <dbReference type="NCBI Taxonomy" id="319348"/>
    <lineage>
        <taxon>Eukaryota</taxon>
        <taxon>Metazoa</taxon>
        <taxon>Ecdysozoa</taxon>
        <taxon>Arthropoda</taxon>
        <taxon>Hexapoda</taxon>
        <taxon>Insecta</taxon>
        <taxon>Pterygota</taxon>
        <taxon>Neoptera</taxon>
        <taxon>Endopterygota</taxon>
        <taxon>Diptera</taxon>
        <taxon>Nematocera</taxon>
        <taxon>Chironomoidea</taxon>
        <taxon>Chironomidae</taxon>
        <taxon>Chironominae</taxon>
        <taxon>Polypedilum</taxon>
        <taxon>Polypedilum</taxon>
    </lineage>
</organism>
<name>A0A9J6C686_POLVA</name>
<evidence type="ECO:0000256" key="1">
    <source>
        <dbReference type="SAM" id="MobiDB-lite"/>
    </source>
</evidence>
<feature type="chain" id="PRO_5039910514" evidence="2">
    <location>
        <begin position="27"/>
        <end position="78"/>
    </location>
</feature>
<dbReference type="EMBL" id="JADBJN010000002">
    <property type="protein sequence ID" value="KAG5677495.1"/>
    <property type="molecule type" value="Genomic_DNA"/>
</dbReference>
<sequence>MKNILYKIFAIVMLCFITVNMWSVNAEVDDLEIAASAFAVPYKQNRGGHHHHHHHGGHHHHHHSHHHRGGHKKGGHYG</sequence>
<evidence type="ECO:0000256" key="2">
    <source>
        <dbReference type="SAM" id="SignalP"/>
    </source>
</evidence>
<keyword evidence="4" id="KW-1185">Reference proteome</keyword>
<protein>
    <submittedName>
        <fullName evidence="3">Uncharacterized protein</fullName>
    </submittedName>
</protein>
<feature type="signal peptide" evidence="2">
    <location>
        <begin position="1"/>
        <end position="26"/>
    </location>
</feature>
<reference evidence="3" key="1">
    <citation type="submission" date="2021-03" db="EMBL/GenBank/DDBJ databases">
        <title>Chromosome level genome of the anhydrobiotic midge Polypedilum vanderplanki.</title>
        <authorList>
            <person name="Yoshida Y."/>
            <person name="Kikawada T."/>
            <person name="Gusev O."/>
        </authorList>
    </citation>
    <scope>NUCLEOTIDE SEQUENCE</scope>
    <source>
        <strain evidence="3">NIAS01</strain>
        <tissue evidence="3">Whole body or cell culture</tissue>
    </source>
</reference>
<dbReference type="Proteomes" id="UP001107558">
    <property type="component" value="Chromosome 2"/>
</dbReference>
<feature type="compositionally biased region" description="Basic residues" evidence="1">
    <location>
        <begin position="46"/>
        <end position="78"/>
    </location>
</feature>
<proteinExistence type="predicted"/>